<dbReference type="Gene3D" id="3.90.1100.10">
    <property type="match status" value="1"/>
</dbReference>
<dbReference type="PANTHER" id="PTHR20856">
    <property type="entry name" value="DNA-DIRECTED RNA POLYMERASE I SUBUNIT 2"/>
    <property type="match status" value="1"/>
</dbReference>
<evidence type="ECO:0000256" key="3">
    <source>
        <dbReference type="ARBA" id="ARBA00022679"/>
    </source>
</evidence>
<dbReference type="GO" id="GO:0006351">
    <property type="term" value="P:DNA-templated transcription"/>
    <property type="evidence" value="ECO:0007669"/>
    <property type="project" value="InterPro"/>
</dbReference>
<evidence type="ECO:0000256" key="2">
    <source>
        <dbReference type="ARBA" id="ARBA00022478"/>
    </source>
</evidence>
<evidence type="ECO:0000256" key="1">
    <source>
        <dbReference type="ARBA" id="ARBA00012418"/>
    </source>
</evidence>
<dbReference type="EMBL" id="PCWA01000064">
    <property type="protein sequence ID" value="PIQ89198.1"/>
    <property type="molecule type" value="Genomic_DNA"/>
</dbReference>
<proteinExistence type="inferred from homology"/>
<dbReference type="InterPro" id="IPR007642">
    <property type="entry name" value="RNA_pol_Rpb2_2"/>
</dbReference>
<feature type="non-terminal residue" evidence="10">
    <location>
        <position position="1"/>
    </location>
</feature>
<dbReference type="Gene3D" id="3.90.1110.10">
    <property type="entry name" value="RNA polymerase Rpb2, domain 2"/>
    <property type="match status" value="1"/>
</dbReference>
<evidence type="ECO:0000259" key="8">
    <source>
        <dbReference type="Pfam" id="PF04561"/>
    </source>
</evidence>
<evidence type="ECO:0000256" key="6">
    <source>
        <dbReference type="ARBA" id="ARBA00048552"/>
    </source>
</evidence>
<dbReference type="InterPro" id="IPR015712">
    <property type="entry name" value="DNA-dir_RNA_pol_su2"/>
</dbReference>
<feature type="domain" description="RNA polymerase Rpb2" evidence="8">
    <location>
        <begin position="2"/>
        <end position="162"/>
    </location>
</feature>
<keyword evidence="3" id="KW-0808">Transferase</keyword>
<dbReference type="Proteomes" id="UP000229641">
    <property type="component" value="Unassembled WGS sequence"/>
</dbReference>
<dbReference type="Pfam" id="PF04565">
    <property type="entry name" value="RNA_pol_Rpb2_3"/>
    <property type="match status" value="1"/>
</dbReference>
<reference evidence="10 11" key="1">
    <citation type="submission" date="2017-09" db="EMBL/GenBank/DDBJ databases">
        <title>Depth-based differentiation of microbial function through sediment-hosted aquifers and enrichment of novel symbionts in the deep terrestrial subsurface.</title>
        <authorList>
            <person name="Probst A.J."/>
            <person name="Ladd B."/>
            <person name="Jarett J.K."/>
            <person name="Geller-Mcgrath D.E."/>
            <person name="Sieber C.M."/>
            <person name="Emerson J.B."/>
            <person name="Anantharaman K."/>
            <person name="Thomas B.C."/>
            <person name="Malmstrom R."/>
            <person name="Stieglmeier M."/>
            <person name="Klingl A."/>
            <person name="Woyke T."/>
            <person name="Ryan C.M."/>
            <person name="Banfield J.F."/>
        </authorList>
    </citation>
    <scope>NUCLEOTIDE SEQUENCE [LARGE SCALE GENOMIC DNA]</scope>
    <source>
        <strain evidence="10">CG11_big_fil_rev_8_21_14_0_20_42_13</strain>
    </source>
</reference>
<keyword evidence="5" id="KW-0804">Transcription</keyword>
<dbReference type="GO" id="GO:0003677">
    <property type="term" value="F:DNA binding"/>
    <property type="evidence" value="ECO:0007669"/>
    <property type="project" value="InterPro"/>
</dbReference>
<evidence type="ECO:0000256" key="5">
    <source>
        <dbReference type="ARBA" id="ARBA00023163"/>
    </source>
</evidence>
<dbReference type="InterPro" id="IPR037034">
    <property type="entry name" value="RNA_pol_Rpb2_2_sf"/>
</dbReference>
<sequence length="328" mass="38006">EIETDANNVLWVRIDRKRKIAITSLLRAFGYETDSEIKEMFKDVERESDISYIEATITKDVAKNEAEGLKEVYKRIRPGDLATVDNARNLIHSMFFRFDRYDFDRVGRYKLNKRFNFDIPNNKETRIFRREDLIAIIKEVIRLNITKGKEDDIDHLGNRRVRAVGELIQNKFRIGLSRMERIVKDRMSTMEVVDLTPNKLINARPVIGVVKEFFMSSQLSQFMDQTNPLAELEHKRRLSAMGPGGLTRERAGFEVRDVHTTHYSRICPIATPEGPNIGLVGHMASFSRLNSYGFLEAPYRKVLHDVVNDPTITTGKILRDNIYEDHST</sequence>
<comment type="caution">
    <text evidence="10">The sequence shown here is derived from an EMBL/GenBank/DDBJ whole genome shotgun (WGS) entry which is preliminary data.</text>
</comment>
<dbReference type="GO" id="GO:0032549">
    <property type="term" value="F:ribonucleoside binding"/>
    <property type="evidence" value="ECO:0007669"/>
    <property type="project" value="InterPro"/>
</dbReference>
<name>A0A2H0LXS2_9BACT</name>
<accession>A0A2H0LXS2</accession>
<evidence type="ECO:0000313" key="10">
    <source>
        <dbReference type="EMBL" id="PIQ89198.1"/>
    </source>
</evidence>
<organism evidence="10 11">
    <name type="scientific">Candidatus Ghiorseimicrobium undicola</name>
    <dbReference type="NCBI Taxonomy" id="1974746"/>
    <lineage>
        <taxon>Bacteria</taxon>
        <taxon>Pseudomonadati</taxon>
        <taxon>Candidatus Omnitrophota</taxon>
        <taxon>Candidatus Ghiorseimicrobium</taxon>
    </lineage>
</organism>
<dbReference type="InterPro" id="IPR042107">
    <property type="entry name" value="DNA-dir_RNA_pol_bsu_ext_1_sf"/>
</dbReference>
<gene>
    <name evidence="10" type="ORF">COV72_04130</name>
</gene>
<evidence type="ECO:0000313" key="11">
    <source>
        <dbReference type="Proteomes" id="UP000229641"/>
    </source>
</evidence>
<dbReference type="Gene3D" id="2.30.150.10">
    <property type="entry name" value="DNA-directed RNA polymerase, beta subunit, external 1 domain"/>
    <property type="match status" value="1"/>
</dbReference>
<feature type="non-terminal residue" evidence="10">
    <location>
        <position position="328"/>
    </location>
</feature>
<dbReference type="Pfam" id="PF04561">
    <property type="entry name" value="RNA_pol_Rpb2_2"/>
    <property type="match status" value="1"/>
</dbReference>
<dbReference type="EC" id="2.7.7.6" evidence="1"/>
<feature type="domain" description="RNA polymerase Rpb2" evidence="9">
    <location>
        <begin position="221"/>
        <end position="288"/>
    </location>
</feature>
<dbReference type="GO" id="GO:0003899">
    <property type="term" value="F:DNA-directed RNA polymerase activity"/>
    <property type="evidence" value="ECO:0007669"/>
    <property type="project" value="UniProtKB-EC"/>
</dbReference>
<comment type="similarity">
    <text evidence="7">Belongs to the RNA polymerase beta chain family.</text>
</comment>
<protein>
    <recommendedName>
        <fullName evidence="1">DNA-directed RNA polymerase</fullName>
        <ecNumber evidence="1">2.7.7.6</ecNumber>
    </recommendedName>
</protein>
<comment type="catalytic activity">
    <reaction evidence="6">
        <text>RNA(n) + a ribonucleoside 5'-triphosphate = RNA(n+1) + diphosphate</text>
        <dbReference type="Rhea" id="RHEA:21248"/>
        <dbReference type="Rhea" id="RHEA-COMP:14527"/>
        <dbReference type="Rhea" id="RHEA-COMP:17342"/>
        <dbReference type="ChEBI" id="CHEBI:33019"/>
        <dbReference type="ChEBI" id="CHEBI:61557"/>
        <dbReference type="ChEBI" id="CHEBI:140395"/>
        <dbReference type="EC" id="2.7.7.6"/>
    </reaction>
</comment>
<keyword evidence="2 10" id="KW-0240">DNA-directed RNA polymerase</keyword>
<dbReference type="GO" id="GO:0000428">
    <property type="term" value="C:DNA-directed RNA polymerase complex"/>
    <property type="evidence" value="ECO:0007669"/>
    <property type="project" value="UniProtKB-KW"/>
</dbReference>
<dbReference type="InterPro" id="IPR007645">
    <property type="entry name" value="RNA_pol_Rpb2_3"/>
</dbReference>
<dbReference type="SUPFAM" id="SSF64484">
    <property type="entry name" value="beta and beta-prime subunits of DNA dependent RNA-polymerase"/>
    <property type="match status" value="1"/>
</dbReference>
<dbReference type="AlphaFoldDB" id="A0A2H0LXS2"/>
<keyword evidence="4" id="KW-0548">Nucleotidyltransferase</keyword>
<evidence type="ECO:0000256" key="4">
    <source>
        <dbReference type="ARBA" id="ARBA00022695"/>
    </source>
</evidence>
<evidence type="ECO:0000256" key="7">
    <source>
        <dbReference type="RuleBase" id="RU000434"/>
    </source>
</evidence>
<evidence type="ECO:0000259" key="9">
    <source>
        <dbReference type="Pfam" id="PF04565"/>
    </source>
</evidence>